<organism evidence="9 10">
    <name type="scientific">Alkaliphilus serpentinus</name>
    <dbReference type="NCBI Taxonomy" id="1482731"/>
    <lineage>
        <taxon>Bacteria</taxon>
        <taxon>Bacillati</taxon>
        <taxon>Bacillota</taxon>
        <taxon>Clostridia</taxon>
        <taxon>Peptostreptococcales</taxon>
        <taxon>Natronincolaceae</taxon>
        <taxon>Alkaliphilus</taxon>
    </lineage>
</organism>
<dbReference type="PANTHER" id="PTHR18964">
    <property type="entry name" value="ROK (REPRESSOR, ORF, KINASE) FAMILY"/>
    <property type="match status" value="1"/>
</dbReference>
<evidence type="ECO:0000256" key="7">
    <source>
        <dbReference type="ARBA" id="ARBA00022840"/>
    </source>
</evidence>
<dbReference type="GO" id="GO:0005524">
    <property type="term" value="F:ATP binding"/>
    <property type="evidence" value="ECO:0007669"/>
    <property type="project" value="UniProtKB-KW"/>
</dbReference>
<dbReference type="InterPro" id="IPR049874">
    <property type="entry name" value="ROK_cs"/>
</dbReference>
<evidence type="ECO:0000256" key="2">
    <source>
        <dbReference type="ARBA" id="ARBA00012323"/>
    </source>
</evidence>
<dbReference type="GO" id="GO:0006096">
    <property type="term" value="P:glycolytic process"/>
    <property type="evidence" value="ECO:0007669"/>
    <property type="project" value="InterPro"/>
</dbReference>
<dbReference type="Pfam" id="PF00480">
    <property type="entry name" value="ROK"/>
    <property type="match status" value="1"/>
</dbReference>
<dbReference type="InterPro" id="IPR043129">
    <property type="entry name" value="ATPase_NBD"/>
</dbReference>
<evidence type="ECO:0000256" key="3">
    <source>
        <dbReference type="ARBA" id="ARBA00014701"/>
    </source>
</evidence>
<protein>
    <recommendedName>
        <fullName evidence="3">Glucokinase</fullName>
        <ecNumber evidence="2">2.7.1.2</ecNumber>
    </recommendedName>
    <alternativeName>
        <fullName evidence="8">Glucose kinase</fullName>
    </alternativeName>
</protein>
<sequence>MYYIGVDVGGTTIKVGLVSEDGRILHSSRGRTPVKEGCDEIVNKIQSLINEVIEGYGAVKGDVKAIGLGIPGVANKEGFVYFATNLFMKDFPLGKNLENATGIKVFIENDATVAAVAEYVKGASSGTQNSIFLTLGTGLGGGLIIDGKVYSGSHGIGTEMGHMVIGENFYDCNCGNNGCWETFSSATAMIKYCQRLLEEDQRSLVYNKVEGDLKEISAKLIFDCYQEGDSIAKEVVERMVQYLAKGIGNLINIFDPEVIVLGGGVAGGGHLFLDMLKEEIQKYIYLKSMNLTEIALAQLGNDAGIIGGSMYAKLRLEESGV</sequence>
<dbReference type="GO" id="GO:0005737">
    <property type="term" value="C:cytoplasm"/>
    <property type="evidence" value="ECO:0007669"/>
    <property type="project" value="InterPro"/>
</dbReference>
<dbReference type="GO" id="GO:0004340">
    <property type="term" value="F:glucokinase activity"/>
    <property type="evidence" value="ECO:0007669"/>
    <property type="project" value="UniProtKB-EC"/>
</dbReference>
<gene>
    <name evidence="9" type="ORF">F8153_05620</name>
</gene>
<comment type="similarity">
    <text evidence="1">Belongs to the ROK (NagC/XylR) family.</text>
</comment>
<evidence type="ECO:0000256" key="4">
    <source>
        <dbReference type="ARBA" id="ARBA00022679"/>
    </source>
</evidence>
<dbReference type="EMBL" id="WBZB01000014">
    <property type="protein sequence ID" value="KAB3531113.1"/>
    <property type="molecule type" value="Genomic_DNA"/>
</dbReference>
<dbReference type="Proteomes" id="UP000465601">
    <property type="component" value="Unassembled WGS sequence"/>
</dbReference>
<dbReference type="EC" id="2.7.1.2" evidence="2"/>
<keyword evidence="6" id="KW-0418">Kinase</keyword>
<dbReference type="AlphaFoldDB" id="A0A833HPS2"/>
<evidence type="ECO:0000256" key="5">
    <source>
        <dbReference type="ARBA" id="ARBA00022741"/>
    </source>
</evidence>
<dbReference type="InterPro" id="IPR000600">
    <property type="entry name" value="ROK"/>
</dbReference>
<dbReference type="NCBIfam" id="TIGR00744">
    <property type="entry name" value="ROK_glcA_fam"/>
    <property type="match status" value="1"/>
</dbReference>
<dbReference type="PROSITE" id="PS01125">
    <property type="entry name" value="ROK"/>
    <property type="match status" value="1"/>
</dbReference>
<evidence type="ECO:0000256" key="8">
    <source>
        <dbReference type="ARBA" id="ARBA00032386"/>
    </source>
</evidence>
<comment type="caution">
    <text evidence="9">The sequence shown here is derived from an EMBL/GenBank/DDBJ whole genome shotgun (WGS) entry which is preliminary data.</text>
</comment>
<dbReference type="OrthoDB" id="9810372at2"/>
<dbReference type="Gene3D" id="3.30.420.40">
    <property type="match status" value="2"/>
</dbReference>
<dbReference type="SUPFAM" id="SSF53067">
    <property type="entry name" value="Actin-like ATPase domain"/>
    <property type="match status" value="1"/>
</dbReference>
<keyword evidence="10" id="KW-1185">Reference proteome</keyword>
<dbReference type="PANTHER" id="PTHR18964:SF149">
    <property type="entry name" value="BIFUNCTIONAL UDP-N-ACETYLGLUCOSAMINE 2-EPIMERASE_N-ACETYLMANNOSAMINE KINASE"/>
    <property type="match status" value="1"/>
</dbReference>
<accession>A0A833HPS2</accession>
<dbReference type="InterPro" id="IPR004654">
    <property type="entry name" value="ROK_glcA"/>
</dbReference>
<keyword evidence="4" id="KW-0808">Transferase</keyword>
<keyword evidence="5" id="KW-0547">Nucleotide-binding</keyword>
<evidence type="ECO:0000256" key="1">
    <source>
        <dbReference type="ARBA" id="ARBA00006479"/>
    </source>
</evidence>
<reference evidence="9 10" key="1">
    <citation type="submission" date="2019-10" db="EMBL/GenBank/DDBJ databases">
        <title>Alkaliphilus serpentinus sp. nov. and Alkaliphilus pronyensis sp. nov., two novel anaerobic alkaliphilic species isolated from the serpentinized-hosted hydrothermal field of the Prony Bay (New Caledonia).</title>
        <authorList>
            <person name="Postec A."/>
        </authorList>
    </citation>
    <scope>NUCLEOTIDE SEQUENCE [LARGE SCALE GENOMIC DNA]</scope>
    <source>
        <strain evidence="9 10">LacT</strain>
    </source>
</reference>
<proteinExistence type="inferred from homology"/>
<dbReference type="RefSeq" id="WP_151865392.1">
    <property type="nucleotide sequence ID" value="NZ_WBZB01000014.1"/>
</dbReference>
<name>A0A833HPS2_9FIRM</name>
<evidence type="ECO:0000313" key="10">
    <source>
        <dbReference type="Proteomes" id="UP000465601"/>
    </source>
</evidence>
<keyword evidence="7" id="KW-0067">ATP-binding</keyword>
<evidence type="ECO:0000313" key="9">
    <source>
        <dbReference type="EMBL" id="KAB3531113.1"/>
    </source>
</evidence>
<evidence type="ECO:0000256" key="6">
    <source>
        <dbReference type="ARBA" id="ARBA00022777"/>
    </source>
</evidence>